<dbReference type="EMBL" id="LHXJ01000008">
    <property type="protein sequence ID" value="KXA91461.1"/>
    <property type="molecule type" value="Genomic_DNA"/>
</dbReference>
<proteinExistence type="predicted"/>
<accession>A0A133UB91</accession>
<keyword evidence="1" id="KW-0472">Membrane</keyword>
<keyword evidence="1" id="KW-0812">Transmembrane</keyword>
<dbReference type="InterPro" id="IPR036390">
    <property type="entry name" value="WH_DNA-bd_sf"/>
</dbReference>
<dbReference type="AlphaFoldDB" id="A0A133UB91"/>
<evidence type="ECO:0000256" key="1">
    <source>
        <dbReference type="SAM" id="Phobius"/>
    </source>
</evidence>
<evidence type="ECO:0000313" key="3">
    <source>
        <dbReference type="EMBL" id="KXA91461.1"/>
    </source>
</evidence>
<dbReference type="Pfam" id="PF24034">
    <property type="entry name" value="DUF7343"/>
    <property type="match status" value="1"/>
</dbReference>
<dbReference type="InterPro" id="IPR036388">
    <property type="entry name" value="WH-like_DNA-bd_sf"/>
</dbReference>
<evidence type="ECO:0000313" key="4">
    <source>
        <dbReference type="Proteomes" id="UP000070163"/>
    </source>
</evidence>
<name>A0A133UB91_9EURY</name>
<evidence type="ECO:0000259" key="2">
    <source>
        <dbReference type="Pfam" id="PF24034"/>
    </source>
</evidence>
<reference evidence="3 4" key="1">
    <citation type="journal article" date="2016" name="Sci. Rep.">
        <title>Metabolic traits of an uncultured archaeal lineage -MSBL1- from brine pools of the Red Sea.</title>
        <authorList>
            <person name="Mwirichia R."/>
            <person name="Alam I."/>
            <person name="Rashid M."/>
            <person name="Vinu M."/>
            <person name="Ba-Alawi W."/>
            <person name="Anthony Kamau A."/>
            <person name="Kamanda Ngugi D."/>
            <person name="Goker M."/>
            <person name="Klenk H.P."/>
            <person name="Bajic V."/>
            <person name="Stingl U."/>
        </authorList>
    </citation>
    <scope>NUCLEOTIDE SEQUENCE [LARGE SCALE GENOMIC DNA]</scope>
    <source>
        <strain evidence="3">SCGC-AAA259A05</strain>
    </source>
</reference>
<dbReference type="Proteomes" id="UP000070163">
    <property type="component" value="Unassembled WGS sequence"/>
</dbReference>
<dbReference type="SUPFAM" id="SSF46785">
    <property type="entry name" value="Winged helix' DNA-binding domain"/>
    <property type="match status" value="1"/>
</dbReference>
<keyword evidence="4" id="KW-1185">Reference proteome</keyword>
<dbReference type="Gene3D" id="1.10.10.10">
    <property type="entry name" value="Winged helix-like DNA-binding domain superfamily/Winged helix DNA-binding domain"/>
    <property type="match status" value="1"/>
</dbReference>
<feature type="transmembrane region" description="Helical" evidence="1">
    <location>
        <begin position="7"/>
        <end position="27"/>
    </location>
</feature>
<feature type="transmembrane region" description="Helical" evidence="1">
    <location>
        <begin position="39"/>
        <end position="61"/>
    </location>
</feature>
<organism evidence="3 4">
    <name type="scientific">candidate division MSBL1 archaeon SCGC-AAA259A05</name>
    <dbReference type="NCBI Taxonomy" id="1698259"/>
    <lineage>
        <taxon>Archaea</taxon>
        <taxon>Methanobacteriati</taxon>
        <taxon>Methanobacteriota</taxon>
        <taxon>candidate division MSBL1</taxon>
    </lineage>
</organism>
<comment type="caution">
    <text evidence="3">The sequence shown here is derived from an EMBL/GenBank/DDBJ whole genome shotgun (WGS) entry which is preliminary data.</text>
</comment>
<sequence length="142" mass="16331">MKFRDLFHFVVLIVVLQGGLGLILFGLTGGVPGVTLEAVGLSIIILITVSSIIGLVLYWLVHRYTKERAIRTAMMAMSEDEQEVLRKVMQLEEVRQNELRRRLDFSKSKLSALINNLKDKNAIEKTRYKRTNKVKPTEEFQR</sequence>
<feature type="domain" description="DUF7343" evidence="2">
    <location>
        <begin position="79"/>
        <end position="135"/>
    </location>
</feature>
<gene>
    <name evidence="3" type="ORF">AKJ57_01135</name>
</gene>
<keyword evidence="1" id="KW-1133">Transmembrane helix</keyword>
<protein>
    <recommendedName>
        <fullName evidence="2">DUF7343 domain-containing protein</fullName>
    </recommendedName>
</protein>
<dbReference type="InterPro" id="IPR055767">
    <property type="entry name" value="DUF7343"/>
</dbReference>